<keyword evidence="2" id="KW-1185">Reference proteome</keyword>
<dbReference type="EMBL" id="BGZK01002348">
    <property type="protein sequence ID" value="GBP93186.1"/>
    <property type="molecule type" value="Genomic_DNA"/>
</dbReference>
<comment type="caution">
    <text evidence="1">The sequence shown here is derived from an EMBL/GenBank/DDBJ whole genome shotgun (WGS) entry which is preliminary data.</text>
</comment>
<organism evidence="1 2">
    <name type="scientific">Eumeta variegata</name>
    <name type="common">Bagworm moth</name>
    <name type="synonym">Eumeta japonica</name>
    <dbReference type="NCBI Taxonomy" id="151549"/>
    <lineage>
        <taxon>Eukaryota</taxon>
        <taxon>Metazoa</taxon>
        <taxon>Ecdysozoa</taxon>
        <taxon>Arthropoda</taxon>
        <taxon>Hexapoda</taxon>
        <taxon>Insecta</taxon>
        <taxon>Pterygota</taxon>
        <taxon>Neoptera</taxon>
        <taxon>Endopterygota</taxon>
        <taxon>Lepidoptera</taxon>
        <taxon>Glossata</taxon>
        <taxon>Ditrysia</taxon>
        <taxon>Tineoidea</taxon>
        <taxon>Psychidae</taxon>
        <taxon>Oiketicinae</taxon>
        <taxon>Eumeta</taxon>
    </lineage>
</organism>
<sequence length="131" mass="14307">MRYAIPRPLLHNAFLFHAKATFCVTNFTAPTVAFAQPRDGAAARASGRALAPRPGRPARPYAQHFPEALRLCAASVGIDFACPTVNSHGADRNWIISSCITEQSKSLFYSSEAFQYSNFFWNASNAPGVNL</sequence>
<evidence type="ECO:0000313" key="2">
    <source>
        <dbReference type="Proteomes" id="UP000299102"/>
    </source>
</evidence>
<protein>
    <submittedName>
        <fullName evidence="1">Uncharacterized protein</fullName>
    </submittedName>
</protein>
<dbReference type="AlphaFoldDB" id="A0A4C1ZXK5"/>
<gene>
    <name evidence="1" type="ORF">EVAR_66875_1</name>
</gene>
<accession>A0A4C1ZXK5</accession>
<proteinExistence type="predicted"/>
<reference evidence="1 2" key="1">
    <citation type="journal article" date="2019" name="Commun. Biol.">
        <title>The bagworm genome reveals a unique fibroin gene that provides high tensile strength.</title>
        <authorList>
            <person name="Kono N."/>
            <person name="Nakamura H."/>
            <person name="Ohtoshi R."/>
            <person name="Tomita M."/>
            <person name="Numata K."/>
            <person name="Arakawa K."/>
        </authorList>
    </citation>
    <scope>NUCLEOTIDE SEQUENCE [LARGE SCALE GENOMIC DNA]</scope>
</reference>
<name>A0A4C1ZXK5_EUMVA</name>
<dbReference type="Proteomes" id="UP000299102">
    <property type="component" value="Unassembled WGS sequence"/>
</dbReference>
<evidence type="ECO:0000313" key="1">
    <source>
        <dbReference type="EMBL" id="GBP93186.1"/>
    </source>
</evidence>